<evidence type="ECO:0000256" key="2">
    <source>
        <dbReference type="ARBA" id="ARBA00004401"/>
    </source>
</evidence>
<name>A0AA89BYK4_PINIB</name>
<sequence>MLYALVIFVIAFVIGILIGRYATCPQQEEKQTSLPAMNDAIIKEADSEIGDDIINQISSENIRLYLRDLSELPHLAGTPADYTQAKELVDFWSSVGLDETFLTPYDVLLSYPNNDDESQMNRLFVYDDNGQTVWQSDLREPILHPSENKSDVVPPFNAYSAPGDIRSAELIYVNYARAEDFYWLMHNKSIDVTGKIVLARYGKIFRGDKVAQAERYGARGIIIYSDPADYDDSDTSHVYPDDWWLPDSGVQRGTVFLGKGDPLTPGYPAIETAFRLNQSDPSIETPNIPVHPIGYGIAWNLFGYMTGDEVPSEWRGGLNRTYRFGGNLSVSGQSGTIRMRISTSNAVRRTYNAIGIIRGAYEPDRYIILGNHRDAWVFGAIDPSSGTAVMKEISRVMGNMVKSGKWRPRRSIIFCSWGSEEYGLIGSTEWIEQYIKSLAARSVGYLNVDISVQGNFSLRALATPLLYEAIYSATRRVPNPDPLESSNVKTVYDKWLSSFPNADSSKPRISSMGSGSDYASFIQQVGLPCLDVRYTYDNNKYKVSSYPLYHSKYETFYAVDNIIDRGFRFHTAVGQTWAEIARNLADSLIIPFNVMDYAIALESLVDQLFADYGPKMESNGIRFGKCTEKLNQFKVYCQSATPVAHGVVIRIACKQLPYAIREINDKLMNLERAFIDPSGLPGRPLARHVLFAESSVNTYAGSSFPGLVDGMFEIDEAPDKVQRWEKVKQHYSVILFTIQSASSTVKDSTRFM</sequence>
<evidence type="ECO:0000256" key="15">
    <source>
        <dbReference type="ARBA" id="ARBA00023136"/>
    </source>
</evidence>
<evidence type="ECO:0000256" key="4">
    <source>
        <dbReference type="ARBA" id="ARBA00011738"/>
    </source>
</evidence>
<evidence type="ECO:0000256" key="5">
    <source>
        <dbReference type="ARBA" id="ARBA00022475"/>
    </source>
</evidence>
<evidence type="ECO:0000256" key="10">
    <source>
        <dbReference type="ARBA" id="ARBA00022833"/>
    </source>
</evidence>
<dbReference type="GO" id="GO:0005886">
    <property type="term" value="C:plasma membrane"/>
    <property type="evidence" value="ECO:0007669"/>
    <property type="project" value="UniProtKB-SubCell"/>
</dbReference>
<feature type="domain" description="Peptidase M28" evidence="21">
    <location>
        <begin position="352"/>
        <end position="542"/>
    </location>
</feature>
<protein>
    <recommendedName>
        <fullName evidence="18">glutamate carboxypeptidase II</fullName>
        <ecNumber evidence="18">3.4.17.21</ecNumber>
    </recommendedName>
</protein>
<dbReference type="SUPFAM" id="SSF53187">
    <property type="entry name" value="Zn-dependent exopeptidases"/>
    <property type="match status" value="1"/>
</dbReference>
<dbReference type="GO" id="GO:0046872">
    <property type="term" value="F:metal ion binding"/>
    <property type="evidence" value="ECO:0007669"/>
    <property type="project" value="UniProtKB-KW"/>
</dbReference>
<dbReference type="Gene3D" id="3.40.630.10">
    <property type="entry name" value="Zn peptidases"/>
    <property type="match status" value="1"/>
</dbReference>
<evidence type="ECO:0000256" key="9">
    <source>
        <dbReference type="ARBA" id="ARBA00022801"/>
    </source>
</evidence>
<comment type="caution">
    <text evidence="22">The sequence shown here is derived from an EMBL/GenBank/DDBJ whole genome shotgun (WGS) entry which is preliminary data.</text>
</comment>
<dbReference type="PANTHER" id="PTHR10404">
    <property type="entry name" value="N-ACETYLATED-ALPHA-LINKED ACIDIC DIPEPTIDASE"/>
    <property type="match status" value="1"/>
</dbReference>
<evidence type="ECO:0000313" key="22">
    <source>
        <dbReference type="EMBL" id="KAK3092472.1"/>
    </source>
</evidence>
<keyword evidence="9" id="KW-0378">Hydrolase</keyword>
<dbReference type="InterPro" id="IPR036757">
    <property type="entry name" value="TFR-like_dimer_dom_sf"/>
</dbReference>
<evidence type="ECO:0000259" key="21">
    <source>
        <dbReference type="Pfam" id="PF04389"/>
    </source>
</evidence>
<dbReference type="Pfam" id="PF02225">
    <property type="entry name" value="PA"/>
    <property type="match status" value="1"/>
</dbReference>
<evidence type="ECO:0000256" key="17">
    <source>
        <dbReference type="ARBA" id="ARBA00052003"/>
    </source>
</evidence>
<comment type="subunit">
    <text evidence="4">Homodimer.</text>
</comment>
<comment type="subcellular location">
    <subcellularLocation>
        <location evidence="2">Cell membrane</location>
        <topology evidence="2">Single-pass type II membrane protein</topology>
    </subcellularLocation>
</comment>
<evidence type="ECO:0000256" key="16">
    <source>
        <dbReference type="ARBA" id="ARBA00023180"/>
    </source>
</evidence>
<feature type="domain" description="Transferrin receptor-like dimerisation" evidence="20">
    <location>
        <begin position="652"/>
        <end position="745"/>
    </location>
</feature>
<comment type="cofactor">
    <cofactor evidence="1">
        <name>Zn(2+)</name>
        <dbReference type="ChEBI" id="CHEBI:29105"/>
    </cofactor>
</comment>
<dbReference type="GO" id="GO:0006508">
    <property type="term" value="P:proteolysis"/>
    <property type="evidence" value="ECO:0007669"/>
    <property type="project" value="UniProtKB-KW"/>
</dbReference>
<dbReference type="PANTHER" id="PTHR10404:SF77">
    <property type="entry name" value="GLUTAMATE CARBOXYPEPTIDASE 2 HOMOLOG"/>
    <property type="match status" value="1"/>
</dbReference>
<keyword evidence="8" id="KW-0479">Metal-binding</keyword>
<keyword evidence="15" id="KW-0472">Membrane</keyword>
<dbReference type="Pfam" id="PF04389">
    <property type="entry name" value="Peptidase_M28"/>
    <property type="match status" value="1"/>
</dbReference>
<keyword evidence="10" id="KW-0862">Zinc</keyword>
<evidence type="ECO:0000259" key="19">
    <source>
        <dbReference type="Pfam" id="PF02225"/>
    </source>
</evidence>
<keyword evidence="11" id="KW-0735">Signal-anchor</keyword>
<organism evidence="22 23">
    <name type="scientific">Pinctada imbricata</name>
    <name type="common">Atlantic pearl-oyster</name>
    <name type="synonym">Pinctada martensii</name>
    <dbReference type="NCBI Taxonomy" id="66713"/>
    <lineage>
        <taxon>Eukaryota</taxon>
        <taxon>Metazoa</taxon>
        <taxon>Spiralia</taxon>
        <taxon>Lophotrochozoa</taxon>
        <taxon>Mollusca</taxon>
        <taxon>Bivalvia</taxon>
        <taxon>Autobranchia</taxon>
        <taxon>Pteriomorphia</taxon>
        <taxon>Pterioida</taxon>
        <taxon>Pterioidea</taxon>
        <taxon>Pteriidae</taxon>
        <taxon>Pinctada</taxon>
    </lineage>
</organism>
<dbReference type="Gene3D" id="1.20.930.40">
    <property type="entry name" value="Transferrin receptor-like, dimerisation domain"/>
    <property type="match status" value="1"/>
</dbReference>
<dbReference type="EC" id="3.4.17.21" evidence="18"/>
<dbReference type="FunFam" id="3.50.30.30:FF:000002">
    <property type="entry name" value="N-acetylated-alpha-linked acidic dipeptidase 2"/>
    <property type="match status" value="1"/>
</dbReference>
<comment type="similarity">
    <text evidence="3">Belongs to the peptidase M28 family. M28B subfamily.</text>
</comment>
<evidence type="ECO:0000256" key="6">
    <source>
        <dbReference type="ARBA" id="ARBA00022670"/>
    </source>
</evidence>
<evidence type="ECO:0000256" key="12">
    <source>
        <dbReference type="ARBA" id="ARBA00022989"/>
    </source>
</evidence>
<keyword evidence="7" id="KW-0812">Transmembrane</keyword>
<dbReference type="InterPro" id="IPR007365">
    <property type="entry name" value="TFR-like_dimer_dom"/>
</dbReference>
<dbReference type="InterPro" id="IPR007484">
    <property type="entry name" value="Peptidase_M28"/>
</dbReference>
<evidence type="ECO:0000256" key="3">
    <source>
        <dbReference type="ARBA" id="ARBA00005634"/>
    </source>
</evidence>
<evidence type="ECO:0000256" key="1">
    <source>
        <dbReference type="ARBA" id="ARBA00001947"/>
    </source>
</evidence>
<dbReference type="Proteomes" id="UP001186944">
    <property type="component" value="Unassembled WGS sequence"/>
</dbReference>
<keyword evidence="12" id="KW-1133">Transmembrane helix</keyword>
<proteinExistence type="inferred from homology"/>
<keyword evidence="14" id="KW-0482">Metalloprotease</keyword>
<evidence type="ECO:0000256" key="13">
    <source>
        <dbReference type="ARBA" id="ARBA00022997"/>
    </source>
</evidence>
<evidence type="ECO:0000256" key="8">
    <source>
        <dbReference type="ARBA" id="ARBA00022723"/>
    </source>
</evidence>
<gene>
    <name evidence="22" type="ORF">FSP39_003224</name>
</gene>
<dbReference type="GO" id="GO:0004181">
    <property type="term" value="F:metallocarboxypeptidase activity"/>
    <property type="evidence" value="ECO:0007669"/>
    <property type="project" value="UniProtKB-EC"/>
</dbReference>
<keyword evidence="16" id="KW-0325">Glycoprotein</keyword>
<reference evidence="22" key="1">
    <citation type="submission" date="2019-08" db="EMBL/GenBank/DDBJ databases">
        <title>The improved chromosome-level genome for the pearl oyster Pinctada fucata martensii using PacBio sequencing and Hi-C.</title>
        <authorList>
            <person name="Zheng Z."/>
        </authorList>
    </citation>
    <scope>NUCLEOTIDE SEQUENCE</scope>
    <source>
        <strain evidence="22">ZZ-2019</strain>
        <tissue evidence="22">Adductor muscle</tissue>
    </source>
</reference>
<comment type="catalytic activity">
    <reaction evidence="17">
        <text>Release of an unsubstituted, C-terminal glutamyl residue, typically from Ac-Asp-Glu or folylpoly-gamma-glutamates.</text>
        <dbReference type="EC" id="3.4.17.21"/>
    </reaction>
</comment>
<evidence type="ECO:0000256" key="7">
    <source>
        <dbReference type="ARBA" id="ARBA00022692"/>
    </source>
</evidence>
<dbReference type="InterPro" id="IPR003137">
    <property type="entry name" value="PA_domain"/>
</dbReference>
<keyword evidence="5" id="KW-1003">Cell membrane</keyword>
<dbReference type="SUPFAM" id="SSF47672">
    <property type="entry name" value="Transferrin receptor-like dimerisation domain"/>
    <property type="match status" value="1"/>
</dbReference>
<keyword evidence="6" id="KW-0645">Protease</keyword>
<dbReference type="Pfam" id="PF04253">
    <property type="entry name" value="TFR_dimer"/>
    <property type="match status" value="1"/>
</dbReference>
<keyword evidence="23" id="KW-1185">Reference proteome</keyword>
<evidence type="ECO:0000256" key="18">
    <source>
        <dbReference type="ARBA" id="ARBA00066561"/>
    </source>
</evidence>
<dbReference type="FunFam" id="3.40.630.10:FF:000089">
    <property type="entry name" value="N-acetylated alpha-linked acidic dipeptidase like 1"/>
    <property type="match status" value="1"/>
</dbReference>
<evidence type="ECO:0000256" key="14">
    <source>
        <dbReference type="ARBA" id="ARBA00023049"/>
    </source>
</evidence>
<feature type="domain" description="PA" evidence="19">
    <location>
        <begin position="168"/>
        <end position="254"/>
    </location>
</feature>
<dbReference type="CDD" id="cd08022">
    <property type="entry name" value="M28_PSMA_like"/>
    <property type="match status" value="1"/>
</dbReference>
<evidence type="ECO:0000259" key="20">
    <source>
        <dbReference type="Pfam" id="PF04253"/>
    </source>
</evidence>
<accession>A0AA89BYK4</accession>
<dbReference type="FunFam" id="1.20.930.40:FF:000001">
    <property type="entry name" value="N-acetylated-alpha-linked acidic dipeptidase 2"/>
    <property type="match status" value="1"/>
</dbReference>
<evidence type="ECO:0000313" key="23">
    <source>
        <dbReference type="Proteomes" id="UP001186944"/>
    </source>
</evidence>
<dbReference type="AlphaFoldDB" id="A0AA89BYK4"/>
<dbReference type="InterPro" id="IPR046450">
    <property type="entry name" value="PA_dom_sf"/>
</dbReference>
<dbReference type="SUPFAM" id="SSF52025">
    <property type="entry name" value="PA domain"/>
    <property type="match status" value="1"/>
</dbReference>
<evidence type="ECO:0000256" key="11">
    <source>
        <dbReference type="ARBA" id="ARBA00022968"/>
    </source>
</evidence>
<dbReference type="InterPro" id="IPR039373">
    <property type="entry name" value="Peptidase_M28B"/>
</dbReference>
<dbReference type="Gene3D" id="3.50.30.30">
    <property type="match status" value="1"/>
</dbReference>
<dbReference type="CDD" id="cd02121">
    <property type="entry name" value="PA_GCPII_like"/>
    <property type="match status" value="1"/>
</dbReference>
<dbReference type="EMBL" id="VSWD01000009">
    <property type="protein sequence ID" value="KAK3092472.1"/>
    <property type="molecule type" value="Genomic_DNA"/>
</dbReference>
<dbReference type="GO" id="GO:0016805">
    <property type="term" value="F:dipeptidase activity"/>
    <property type="evidence" value="ECO:0007669"/>
    <property type="project" value="UniProtKB-KW"/>
</dbReference>
<keyword evidence="13" id="KW-0224">Dipeptidase</keyword>